<reference evidence="3" key="1">
    <citation type="submission" date="2024-06" db="EMBL/GenBank/DDBJ databases">
        <title>Streptomyces sp. strain HUAS MG91 genome sequences.</title>
        <authorList>
            <person name="Mo P."/>
        </authorList>
    </citation>
    <scope>NUCLEOTIDE SEQUENCE</scope>
    <source>
        <strain evidence="3">HUAS MG91</strain>
    </source>
</reference>
<dbReference type="InterPro" id="IPR029058">
    <property type="entry name" value="AB_hydrolase_fold"/>
</dbReference>
<dbReference type="SUPFAM" id="SSF53474">
    <property type="entry name" value="alpha/beta-Hydrolases"/>
    <property type="match status" value="1"/>
</dbReference>
<accession>A0AAU8J1I8</accession>
<dbReference type="InterPro" id="IPR000073">
    <property type="entry name" value="AB_hydrolase_1"/>
</dbReference>
<gene>
    <name evidence="3" type="ORF">ABII15_33775</name>
</gene>
<proteinExistence type="predicted"/>
<evidence type="ECO:0000313" key="3">
    <source>
        <dbReference type="EMBL" id="XCJ74639.1"/>
    </source>
</evidence>
<dbReference type="GO" id="GO:0016787">
    <property type="term" value="F:hydrolase activity"/>
    <property type="evidence" value="ECO:0007669"/>
    <property type="project" value="UniProtKB-KW"/>
</dbReference>
<feature type="domain" description="AB hydrolase-1" evidence="2">
    <location>
        <begin position="23"/>
        <end position="86"/>
    </location>
</feature>
<evidence type="ECO:0000259" key="2">
    <source>
        <dbReference type="Pfam" id="PF12697"/>
    </source>
</evidence>
<dbReference type="AlphaFoldDB" id="A0AAU8J1I8"/>
<organism evidence="3">
    <name type="scientific">Streptomyces tabacisoli</name>
    <dbReference type="NCBI Taxonomy" id="3156398"/>
    <lineage>
        <taxon>Bacteria</taxon>
        <taxon>Bacillati</taxon>
        <taxon>Actinomycetota</taxon>
        <taxon>Actinomycetes</taxon>
        <taxon>Kitasatosporales</taxon>
        <taxon>Streptomycetaceae</taxon>
        <taxon>Streptomyces</taxon>
    </lineage>
</organism>
<dbReference type="Pfam" id="PF12697">
    <property type="entry name" value="Abhydrolase_6"/>
    <property type="match status" value="1"/>
</dbReference>
<feature type="region of interest" description="Disordered" evidence="1">
    <location>
        <begin position="1"/>
        <end position="27"/>
    </location>
</feature>
<feature type="compositionally biased region" description="Polar residues" evidence="1">
    <location>
        <begin position="1"/>
        <end position="21"/>
    </location>
</feature>
<dbReference type="InterPro" id="IPR052897">
    <property type="entry name" value="Sec-Metab_Biosynth_Hydrolase"/>
</dbReference>
<evidence type="ECO:0000256" key="1">
    <source>
        <dbReference type="SAM" id="MobiDB-lite"/>
    </source>
</evidence>
<sequence length="96" mass="10648">MWGNDHLTNGERSQGAPSTLITPARERPRAAAWRTIPSWGLVAGRDKAIPPAAERWMYSRAMFRKVVEVPTSSHVAMISHPKTTAKLIEDAARATR</sequence>
<dbReference type="KEGG" id="stac:ABII15_33775"/>
<dbReference type="PANTHER" id="PTHR37017:SF11">
    <property type="entry name" value="ESTERASE_LIPASE_THIOESTERASE DOMAIN-CONTAINING PROTEIN"/>
    <property type="match status" value="1"/>
</dbReference>
<dbReference type="RefSeq" id="WP_353946076.1">
    <property type="nucleotide sequence ID" value="NZ_CP159534.1"/>
</dbReference>
<protein>
    <submittedName>
        <fullName evidence="3">Alpha/beta fold hydrolase</fullName>
    </submittedName>
</protein>
<dbReference type="PANTHER" id="PTHR37017">
    <property type="entry name" value="AB HYDROLASE-1 DOMAIN-CONTAINING PROTEIN-RELATED"/>
    <property type="match status" value="1"/>
</dbReference>
<name>A0AAU8J1I8_9ACTN</name>
<dbReference type="EMBL" id="CP159534">
    <property type="protein sequence ID" value="XCJ74639.1"/>
    <property type="molecule type" value="Genomic_DNA"/>
</dbReference>
<keyword evidence="3" id="KW-0378">Hydrolase</keyword>
<dbReference type="Gene3D" id="3.40.50.1820">
    <property type="entry name" value="alpha/beta hydrolase"/>
    <property type="match status" value="1"/>
</dbReference>